<dbReference type="eggNOG" id="KOG0698">
    <property type="taxonomic scope" value="Eukaryota"/>
</dbReference>
<protein>
    <recommendedName>
        <fullName evidence="2">PPM-type phosphatase domain-containing protein</fullName>
    </recommendedName>
</protein>
<proteinExistence type="predicted"/>
<gene>
    <name evidence="1" type="ORF">EUGRSUZ_F00253</name>
</gene>
<evidence type="ECO:0008006" key="2">
    <source>
        <dbReference type="Google" id="ProtNLM"/>
    </source>
</evidence>
<accession>A0A059BJT5</accession>
<dbReference type="AlphaFoldDB" id="A0A059BJT5"/>
<dbReference type="STRING" id="71139.A0A059BJT5"/>
<evidence type="ECO:0000313" key="1">
    <source>
        <dbReference type="EMBL" id="KCW66457.1"/>
    </source>
</evidence>
<organism evidence="1">
    <name type="scientific">Eucalyptus grandis</name>
    <name type="common">Flooded gum</name>
    <dbReference type="NCBI Taxonomy" id="71139"/>
    <lineage>
        <taxon>Eukaryota</taxon>
        <taxon>Viridiplantae</taxon>
        <taxon>Streptophyta</taxon>
        <taxon>Embryophyta</taxon>
        <taxon>Tracheophyta</taxon>
        <taxon>Spermatophyta</taxon>
        <taxon>Magnoliopsida</taxon>
        <taxon>eudicotyledons</taxon>
        <taxon>Gunneridae</taxon>
        <taxon>Pentapetalae</taxon>
        <taxon>rosids</taxon>
        <taxon>malvids</taxon>
        <taxon>Myrtales</taxon>
        <taxon>Myrtaceae</taxon>
        <taxon>Myrtoideae</taxon>
        <taxon>Eucalypteae</taxon>
        <taxon>Eucalyptus</taxon>
    </lineage>
</organism>
<sequence>MALEEFIWLTLLNRITFNLFVEALHEKGLRDDTTCIVIDILPQDKPMASLPPPKKPGKGVFKSIFRKKSSESSSQIDQEYIEPDVVEELYEDGSTMLSERLDTKYPLCNMFRLFMCSVCQVELKPGEGISIHAGSSNPGKER</sequence>
<dbReference type="InParanoid" id="A0A059BJT5"/>
<dbReference type="Gramene" id="KCW66457">
    <property type="protein sequence ID" value="KCW66457"/>
    <property type="gene ID" value="EUGRSUZ_F00253"/>
</dbReference>
<name>A0A059BJT5_EUCGR</name>
<dbReference type="EMBL" id="KK198758">
    <property type="protein sequence ID" value="KCW66457.1"/>
    <property type="molecule type" value="Genomic_DNA"/>
</dbReference>
<reference evidence="1" key="1">
    <citation type="submission" date="2013-07" db="EMBL/GenBank/DDBJ databases">
        <title>The genome of Eucalyptus grandis.</title>
        <authorList>
            <person name="Schmutz J."/>
            <person name="Hayes R."/>
            <person name="Myburg A."/>
            <person name="Tuskan G."/>
            <person name="Grattapaglia D."/>
            <person name="Rokhsar D.S."/>
        </authorList>
    </citation>
    <scope>NUCLEOTIDE SEQUENCE</scope>
    <source>
        <tissue evidence="1">Leaf extractions</tissue>
    </source>
</reference>